<comment type="similarity">
    <text evidence="2">Belongs to the outer membrane factor (OMF) (TC 1.B.17) family.</text>
</comment>
<reference evidence="9 10" key="1">
    <citation type="submission" date="2019-04" db="EMBL/GenBank/DDBJ databases">
        <authorList>
            <person name="Feng G."/>
            <person name="Zhang J."/>
            <person name="Zhu H."/>
        </authorList>
    </citation>
    <scope>NUCLEOTIDE SEQUENCE [LARGE SCALE GENOMIC DNA]</scope>
    <source>
        <strain evidence="9 10">9PBR-1</strain>
    </source>
</reference>
<gene>
    <name evidence="9" type="ORF">E5K02_04115</name>
</gene>
<feature type="signal peptide" evidence="8">
    <location>
        <begin position="1"/>
        <end position="20"/>
    </location>
</feature>
<dbReference type="InterPro" id="IPR003423">
    <property type="entry name" value="OMP_efflux"/>
</dbReference>
<evidence type="ECO:0008006" key="11">
    <source>
        <dbReference type="Google" id="ProtNLM"/>
    </source>
</evidence>
<protein>
    <recommendedName>
        <fullName evidence="11">TolC family protein</fullName>
    </recommendedName>
</protein>
<keyword evidence="6" id="KW-0472">Membrane</keyword>
<keyword evidence="5" id="KW-0812">Transmembrane</keyword>
<sequence length="253" mass="27994">MKQAVALLLLLLLAGRPAPAQSVLAPAAPTLVAAEFFAAPELVLPRLYEAAISHSAEVAQLEASREIASQDLKLTRQKPLNMLALSSSYNYGTLPYFAASDGTAQVYQFNPFSQGARAQYSAGLSVVAPLDVLFGRRTTVHRQELVLSRAQAERQQKESEIRQVVIVRYQELALARTALQHYQDALQSASVSRKIADRRFKDGEIQVDEQMAAMDFYGKALLAQEEAKSKYRTAQLLLEELIGMPITMLMLRK</sequence>
<evidence type="ECO:0000256" key="8">
    <source>
        <dbReference type="SAM" id="SignalP"/>
    </source>
</evidence>
<dbReference type="GO" id="GO:0009279">
    <property type="term" value="C:cell outer membrane"/>
    <property type="evidence" value="ECO:0007669"/>
    <property type="project" value="UniProtKB-SubCell"/>
</dbReference>
<evidence type="ECO:0000313" key="10">
    <source>
        <dbReference type="Proteomes" id="UP000298471"/>
    </source>
</evidence>
<organism evidence="9 10">
    <name type="scientific">Hymenobacter metallicola</name>
    <dbReference type="NCBI Taxonomy" id="2563114"/>
    <lineage>
        <taxon>Bacteria</taxon>
        <taxon>Pseudomonadati</taxon>
        <taxon>Bacteroidota</taxon>
        <taxon>Cytophagia</taxon>
        <taxon>Cytophagales</taxon>
        <taxon>Hymenobacteraceae</taxon>
        <taxon>Hymenobacter</taxon>
    </lineage>
</organism>
<evidence type="ECO:0000256" key="2">
    <source>
        <dbReference type="ARBA" id="ARBA00007613"/>
    </source>
</evidence>
<name>A0A4Z0QF62_9BACT</name>
<keyword evidence="4" id="KW-1134">Transmembrane beta strand</keyword>
<accession>A0A4Z0QF62</accession>
<evidence type="ECO:0000256" key="6">
    <source>
        <dbReference type="ARBA" id="ARBA00023136"/>
    </source>
</evidence>
<dbReference type="InterPro" id="IPR051906">
    <property type="entry name" value="TolC-like"/>
</dbReference>
<dbReference type="RefSeq" id="WP_135392339.1">
    <property type="nucleotide sequence ID" value="NZ_SRMB01000001.1"/>
</dbReference>
<evidence type="ECO:0000256" key="7">
    <source>
        <dbReference type="ARBA" id="ARBA00023237"/>
    </source>
</evidence>
<dbReference type="AlphaFoldDB" id="A0A4Z0QF62"/>
<evidence type="ECO:0000256" key="1">
    <source>
        <dbReference type="ARBA" id="ARBA00004442"/>
    </source>
</evidence>
<dbReference type="GO" id="GO:0015562">
    <property type="term" value="F:efflux transmembrane transporter activity"/>
    <property type="evidence" value="ECO:0007669"/>
    <property type="project" value="InterPro"/>
</dbReference>
<evidence type="ECO:0000313" key="9">
    <source>
        <dbReference type="EMBL" id="TGE28660.1"/>
    </source>
</evidence>
<keyword evidence="3" id="KW-0813">Transport</keyword>
<dbReference type="GO" id="GO:0015288">
    <property type="term" value="F:porin activity"/>
    <property type="evidence" value="ECO:0007669"/>
    <property type="project" value="TreeGrafter"/>
</dbReference>
<comment type="subcellular location">
    <subcellularLocation>
        <location evidence="1">Cell outer membrane</location>
    </subcellularLocation>
</comment>
<proteinExistence type="inferred from homology"/>
<comment type="caution">
    <text evidence="9">The sequence shown here is derived from an EMBL/GenBank/DDBJ whole genome shotgun (WGS) entry which is preliminary data.</text>
</comment>
<evidence type="ECO:0000256" key="5">
    <source>
        <dbReference type="ARBA" id="ARBA00022692"/>
    </source>
</evidence>
<keyword evidence="8" id="KW-0732">Signal</keyword>
<dbReference type="SUPFAM" id="SSF56954">
    <property type="entry name" value="Outer membrane efflux proteins (OEP)"/>
    <property type="match status" value="1"/>
</dbReference>
<keyword evidence="7" id="KW-0998">Cell outer membrane</keyword>
<dbReference type="Gene3D" id="1.20.1600.10">
    <property type="entry name" value="Outer membrane efflux proteins (OEP)"/>
    <property type="match status" value="1"/>
</dbReference>
<dbReference type="PANTHER" id="PTHR30026">
    <property type="entry name" value="OUTER MEMBRANE PROTEIN TOLC"/>
    <property type="match status" value="1"/>
</dbReference>
<dbReference type="Pfam" id="PF02321">
    <property type="entry name" value="OEP"/>
    <property type="match status" value="1"/>
</dbReference>
<keyword evidence="10" id="KW-1185">Reference proteome</keyword>
<dbReference type="EMBL" id="SRMB01000001">
    <property type="protein sequence ID" value="TGE28660.1"/>
    <property type="molecule type" value="Genomic_DNA"/>
</dbReference>
<dbReference type="GO" id="GO:1990281">
    <property type="term" value="C:efflux pump complex"/>
    <property type="evidence" value="ECO:0007669"/>
    <property type="project" value="TreeGrafter"/>
</dbReference>
<feature type="chain" id="PRO_5021283431" description="TolC family protein" evidence="8">
    <location>
        <begin position="21"/>
        <end position="253"/>
    </location>
</feature>
<dbReference type="Proteomes" id="UP000298471">
    <property type="component" value="Unassembled WGS sequence"/>
</dbReference>
<dbReference type="OrthoDB" id="823635at2"/>
<dbReference type="PANTHER" id="PTHR30026:SF20">
    <property type="entry name" value="OUTER MEMBRANE PROTEIN TOLC"/>
    <property type="match status" value="1"/>
</dbReference>
<evidence type="ECO:0000256" key="3">
    <source>
        <dbReference type="ARBA" id="ARBA00022448"/>
    </source>
</evidence>
<evidence type="ECO:0000256" key="4">
    <source>
        <dbReference type="ARBA" id="ARBA00022452"/>
    </source>
</evidence>